<accession>A0A151ZF08</accession>
<sequence>MSNYSDKVYFITGCSKGLGLEVVIQLLKSGMKVVATSRDTNQMIQEIKSVDESLINDNNLLALKMDLTCEQSIKTAVDEAIKKFKYIYAVINNAGYGLSGTVEELSLTEIRKQFEINVFGVITVLHYIIPNLRLRHYADPRIINIGSIAGFNAEFASYSIYCSTKFALAGLSEGLAYDLKEFGVKVTVVYLGSFRTQFHESTSKPQNKMEEYTEVRKMDRIFAERAGKQIGDPVKAAKALVQLSLDINPALDLFLGSTSVRIAEEKIKKLQSQIDSNRDFCNNTDFTS</sequence>
<dbReference type="PANTHER" id="PTHR43976:SF16">
    <property type="entry name" value="SHORT-CHAIN DEHYDROGENASE_REDUCTASE FAMILY PROTEIN"/>
    <property type="match status" value="1"/>
</dbReference>
<dbReference type="Gene3D" id="3.40.50.720">
    <property type="entry name" value="NAD(P)-binding Rossmann-like Domain"/>
    <property type="match status" value="1"/>
</dbReference>
<dbReference type="InterPro" id="IPR002347">
    <property type="entry name" value="SDR_fam"/>
</dbReference>
<dbReference type="PROSITE" id="PS00061">
    <property type="entry name" value="ADH_SHORT"/>
    <property type="match status" value="1"/>
</dbReference>
<dbReference type="InterPro" id="IPR036291">
    <property type="entry name" value="NAD(P)-bd_dom_sf"/>
</dbReference>
<dbReference type="FunCoup" id="A0A151ZF08">
    <property type="interactions" value="23"/>
</dbReference>
<organism evidence="4 5">
    <name type="scientific">Tieghemostelium lacteum</name>
    <name type="common">Slime mold</name>
    <name type="synonym">Dictyostelium lacteum</name>
    <dbReference type="NCBI Taxonomy" id="361077"/>
    <lineage>
        <taxon>Eukaryota</taxon>
        <taxon>Amoebozoa</taxon>
        <taxon>Evosea</taxon>
        <taxon>Eumycetozoa</taxon>
        <taxon>Dictyostelia</taxon>
        <taxon>Dictyosteliales</taxon>
        <taxon>Raperosteliaceae</taxon>
        <taxon>Tieghemostelium</taxon>
    </lineage>
</organism>
<proteinExistence type="inferred from homology"/>
<reference evidence="4 5" key="1">
    <citation type="submission" date="2015-12" db="EMBL/GenBank/DDBJ databases">
        <title>Dictyostelia acquired genes for synthesis and detection of signals that induce cell-type specialization by lateral gene transfer from prokaryotes.</title>
        <authorList>
            <person name="Gloeckner G."/>
            <person name="Schaap P."/>
        </authorList>
    </citation>
    <scope>NUCLEOTIDE SEQUENCE [LARGE SCALE GENOMIC DNA]</scope>
    <source>
        <strain evidence="4 5">TK</strain>
    </source>
</reference>
<evidence type="ECO:0000313" key="5">
    <source>
        <dbReference type="Proteomes" id="UP000076078"/>
    </source>
</evidence>
<dbReference type="OrthoDB" id="13950at2759"/>
<dbReference type="InterPro" id="IPR020904">
    <property type="entry name" value="Sc_DH/Rdtase_CS"/>
</dbReference>
<dbReference type="PRINTS" id="PR00081">
    <property type="entry name" value="GDHRDH"/>
</dbReference>
<dbReference type="Proteomes" id="UP000076078">
    <property type="component" value="Unassembled WGS sequence"/>
</dbReference>
<dbReference type="EMBL" id="LODT01000029">
    <property type="protein sequence ID" value="KYQ92499.1"/>
    <property type="molecule type" value="Genomic_DNA"/>
</dbReference>
<dbReference type="AlphaFoldDB" id="A0A151ZF08"/>
<dbReference type="SUPFAM" id="SSF51735">
    <property type="entry name" value="NAD(P)-binding Rossmann-fold domains"/>
    <property type="match status" value="1"/>
</dbReference>
<gene>
    <name evidence="4" type="ORF">DLAC_06488</name>
</gene>
<comment type="similarity">
    <text evidence="1 3">Belongs to the short-chain dehydrogenases/reductases (SDR) family.</text>
</comment>
<dbReference type="OMA" id="TCGCLRR"/>
<keyword evidence="5" id="KW-1185">Reference proteome</keyword>
<dbReference type="InterPro" id="IPR051911">
    <property type="entry name" value="SDR_oxidoreductase"/>
</dbReference>
<evidence type="ECO:0000256" key="3">
    <source>
        <dbReference type="RuleBase" id="RU000363"/>
    </source>
</evidence>
<keyword evidence="2" id="KW-0560">Oxidoreductase</keyword>
<dbReference type="PANTHER" id="PTHR43976">
    <property type="entry name" value="SHORT CHAIN DEHYDROGENASE"/>
    <property type="match status" value="1"/>
</dbReference>
<evidence type="ECO:0000256" key="2">
    <source>
        <dbReference type="ARBA" id="ARBA00023002"/>
    </source>
</evidence>
<dbReference type="InParanoid" id="A0A151ZF08"/>
<dbReference type="GO" id="GO:0016491">
    <property type="term" value="F:oxidoreductase activity"/>
    <property type="evidence" value="ECO:0007669"/>
    <property type="project" value="UniProtKB-KW"/>
</dbReference>
<dbReference type="Pfam" id="PF00106">
    <property type="entry name" value="adh_short"/>
    <property type="match status" value="1"/>
</dbReference>
<name>A0A151ZF08_TIELA</name>
<comment type="caution">
    <text evidence="4">The sequence shown here is derived from an EMBL/GenBank/DDBJ whole genome shotgun (WGS) entry which is preliminary data.</text>
</comment>
<dbReference type="CDD" id="cd05374">
    <property type="entry name" value="17beta-HSD-like_SDR_c"/>
    <property type="match status" value="1"/>
</dbReference>
<evidence type="ECO:0000256" key="1">
    <source>
        <dbReference type="ARBA" id="ARBA00006484"/>
    </source>
</evidence>
<evidence type="ECO:0000313" key="4">
    <source>
        <dbReference type="EMBL" id="KYQ92499.1"/>
    </source>
</evidence>
<protein>
    <submittedName>
        <fullName evidence="4">Short-chain dehydrogenase/reductase (SDR) family protein</fullName>
    </submittedName>
</protein>
<dbReference type="PRINTS" id="PR00080">
    <property type="entry name" value="SDRFAMILY"/>
</dbReference>
<dbReference type="STRING" id="361077.A0A151ZF08"/>